<dbReference type="GO" id="GO:0003723">
    <property type="term" value="F:RNA binding"/>
    <property type="evidence" value="ECO:0007669"/>
    <property type="project" value="UniProtKB-UniRule"/>
</dbReference>
<dbReference type="SUPFAM" id="SSF46785">
    <property type="entry name" value="Winged helix' DNA-binding domain"/>
    <property type="match status" value="1"/>
</dbReference>
<feature type="compositionally biased region" description="Low complexity" evidence="3">
    <location>
        <begin position="163"/>
        <end position="182"/>
    </location>
</feature>
<feature type="region of interest" description="Disordered" evidence="3">
    <location>
        <begin position="522"/>
        <end position="575"/>
    </location>
</feature>
<sequence length="575" mass="60823">MATTAANPNTTTTTPATSSAAADHSPRHSTTDINHPVNSPQSRRGGTARSVSSPWTQIVRGESESIPAAVTAAPAPAAPSSSPPPSSSAVEQQQPSAAAMAADSSSPSAAAADEGAAENENGPVGGNAGKRPAWNRPSNGAVEIGPVMGAVSWPALSESARVSTKSSSSDSLKGLSDGSSSTPVAQGTGTAASTSQKQHSHTGNSSSAPSHPAPTRQRSMKRNGANTSSNGGTTQPPGSQGAGGDVPLNSPSSGEHGQRSSQSRGGNDHPLQQQRNSFRNRNGGPHSRDGSHYQNYGGRRDQERGNHDWNSHRNFNNRDAYIPPQRGTPRFPRHPPPPPPPPATTPFVAPPPVRPFAGPMGFPELTPMYYVAATPPDSLRAVPFVPMAPPVYYSGPDFQLYSKIVDQIDYYFSNENLIKDTFLRQNMDDQGWVPIKLIAGFKKVSLLTDNVQLILESIKSSNMVEVQGDKVRRRNDWGRWIMPTTVQFPDVTGPRSPGNSSPGVLPTHVQSLSIEDRVLGHDSAKSQVDGRTEGFLSRSTSGDSNNQLQFSDEGKGDVGVQGVVDRHSMRRNSSK</sequence>
<evidence type="ECO:0000256" key="1">
    <source>
        <dbReference type="ARBA" id="ARBA00022884"/>
    </source>
</evidence>
<evidence type="ECO:0000313" key="5">
    <source>
        <dbReference type="EMBL" id="KAJ4842428.1"/>
    </source>
</evidence>
<evidence type="ECO:0000259" key="4">
    <source>
        <dbReference type="PROSITE" id="PS50961"/>
    </source>
</evidence>
<feature type="region of interest" description="Disordered" evidence="3">
    <location>
        <begin position="156"/>
        <end position="346"/>
    </location>
</feature>
<dbReference type="PROSITE" id="PS50961">
    <property type="entry name" value="HTH_LA"/>
    <property type="match status" value="1"/>
</dbReference>
<feature type="region of interest" description="Disordered" evidence="3">
    <location>
        <begin position="1"/>
        <end position="144"/>
    </location>
</feature>
<reference evidence="5" key="1">
    <citation type="submission" date="2022-02" db="EMBL/GenBank/DDBJ databases">
        <authorList>
            <person name="Henning P.M."/>
            <person name="McCubbin A.G."/>
            <person name="Shore J.S."/>
        </authorList>
    </citation>
    <scope>NUCLEOTIDE SEQUENCE</scope>
    <source>
        <strain evidence="5">F60SS</strain>
        <tissue evidence="5">Leaves</tissue>
    </source>
</reference>
<feature type="compositionally biased region" description="Low complexity" evidence="3">
    <location>
        <begin position="65"/>
        <end position="80"/>
    </location>
</feature>
<dbReference type="SMART" id="SM00715">
    <property type="entry name" value="LA"/>
    <property type="match status" value="1"/>
</dbReference>
<dbReference type="Gene3D" id="1.10.10.10">
    <property type="entry name" value="Winged helix-like DNA-binding domain superfamily/Winged helix DNA-binding domain"/>
    <property type="match status" value="1"/>
</dbReference>
<feature type="domain" description="HTH La-type RNA-binding" evidence="4">
    <location>
        <begin position="394"/>
        <end position="483"/>
    </location>
</feature>
<dbReference type="InterPro" id="IPR036388">
    <property type="entry name" value="WH-like_DNA-bd_sf"/>
</dbReference>
<feature type="compositionally biased region" description="Polar residues" evidence="3">
    <location>
        <begin position="249"/>
        <end position="280"/>
    </location>
</feature>
<feature type="compositionally biased region" description="Polar residues" evidence="3">
    <location>
        <begin position="183"/>
        <end position="209"/>
    </location>
</feature>
<evidence type="ECO:0000256" key="3">
    <source>
        <dbReference type="SAM" id="MobiDB-lite"/>
    </source>
</evidence>
<keyword evidence="1 2" id="KW-0694">RNA-binding</keyword>
<feature type="compositionally biased region" description="Basic and acidic residues" evidence="3">
    <location>
        <begin position="298"/>
        <end position="311"/>
    </location>
</feature>
<dbReference type="CDD" id="cd07323">
    <property type="entry name" value="LAM"/>
    <property type="match status" value="1"/>
</dbReference>
<dbReference type="InterPro" id="IPR006630">
    <property type="entry name" value="La_HTH"/>
</dbReference>
<feature type="compositionally biased region" description="Polar residues" evidence="3">
    <location>
        <begin position="31"/>
        <end position="56"/>
    </location>
</feature>
<feature type="compositionally biased region" description="Polar residues" evidence="3">
    <location>
        <begin position="537"/>
        <end position="550"/>
    </location>
</feature>
<evidence type="ECO:0000256" key="2">
    <source>
        <dbReference type="PROSITE-ProRule" id="PRU00332"/>
    </source>
</evidence>
<feature type="compositionally biased region" description="Low complexity" evidence="3">
    <location>
        <begin position="1"/>
        <end position="22"/>
    </location>
</feature>
<dbReference type="PANTHER" id="PTHR22792">
    <property type="entry name" value="LUPUS LA PROTEIN-RELATED"/>
    <property type="match status" value="1"/>
</dbReference>
<dbReference type="EMBL" id="JAKUCV010002491">
    <property type="protein sequence ID" value="KAJ4842428.1"/>
    <property type="molecule type" value="Genomic_DNA"/>
</dbReference>
<accession>A0A9Q0JHY7</accession>
<name>A0A9Q0JHY7_9ROSI</name>
<dbReference type="OrthoDB" id="340227at2759"/>
<organism evidence="5 6">
    <name type="scientific">Turnera subulata</name>
    <dbReference type="NCBI Taxonomy" id="218843"/>
    <lineage>
        <taxon>Eukaryota</taxon>
        <taxon>Viridiplantae</taxon>
        <taxon>Streptophyta</taxon>
        <taxon>Embryophyta</taxon>
        <taxon>Tracheophyta</taxon>
        <taxon>Spermatophyta</taxon>
        <taxon>Magnoliopsida</taxon>
        <taxon>eudicotyledons</taxon>
        <taxon>Gunneridae</taxon>
        <taxon>Pentapetalae</taxon>
        <taxon>rosids</taxon>
        <taxon>fabids</taxon>
        <taxon>Malpighiales</taxon>
        <taxon>Passifloraceae</taxon>
        <taxon>Turnera</taxon>
    </lineage>
</organism>
<evidence type="ECO:0000313" key="6">
    <source>
        <dbReference type="Proteomes" id="UP001141552"/>
    </source>
</evidence>
<dbReference type="PANTHER" id="PTHR22792:SF132">
    <property type="entry name" value="LA-RELATED PROTEIN 1"/>
    <property type="match status" value="1"/>
</dbReference>
<protein>
    <recommendedName>
        <fullName evidence="4">HTH La-type RNA-binding domain-containing protein</fullName>
    </recommendedName>
</protein>
<feature type="compositionally biased region" description="Polar residues" evidence="3">
    <location>
        <begin position="224"/>
        <end position="238"/>
    </location>
</feature>
<gene>
    <name evidence="5" type="ORF">Tsubulata_027293</name>
</gene>
<dbReference type="InterPro" id="IPR045180">
    <property type="entry name" value="La_dom_prot"/>
</dbReference>
<dbReference type="GO" id="GO:0005737">
    <property type="term" value="C:cytoplasm"/>
    <property type="evidence" value="ECO:0007669"/>
    <property type="project" value="UniProtKB-ARBA"/>
</dbReference>
<dbReference type="InterPro" id="IPR036390">
    <property type="entry name" value="WH_DNA-bd_sf"/>
</dbReference>
<feature type="compositionally biased region" description="Pro residues" evidence="3">
    <location>
        <begin position="334"/>
        <end position="346"/>
    </location>
</feature>
<dbReference type="FunFam" id="1.10.10.10:FF:000131">
    <property type="entry name" value="la-related protein 1B isoform X2"/>
    <property type="match status" value="1"/>
</dbReference>
<keyword evidence="6" id="KW-1185">Reference proteome</keyword>
<comment type="caution">
    <text evidence="5">The sequence shown here is derived from an EMBL/GenBank/DDBJ whole genome shotgun (WGS) entry which is preliminary data.</text>
</comment>
<dbReference type="AlphaFoldDB" id="A0A9Q0JHY7"/>
<feature type="compositionally biased region" description="Low complexity" evidence="3">
    <location>
        <begin position="87"/>
        <end position="114"/>
    </location>
</feature>
<feature type="compositionally biased region" description="Basic and acidic residues" evidence="3">
    <location>
        <begin position="522"/>
        <end position="532"/>
    </location>
</feature>
<reference evidence="5" key="2">
    <citation type="journal article" date="2023" name="Plants (Basel)">
        <title>Annotation of the Turnera subulata (Passifloraceae) Draft Genome Reveals the S-Locus Evolved after the Divergence of Turneroideae from Passifloroideae in a Stepwise Manner.</title>
        <authorList>
            <person name="Henning P.M."/>
            <person name="Roalson E.H."/>
            <person name="Mir W."/>
            <person name="McCubbin A.G."/>
            <person name="Shore J.S."/>
        </authorList>
    </citation>
    <scope>NUCLEOTIDE SEQUENCE</scope>
    <source>
        <strain evidence="5">F60SS</strain>
    </source>
</reference>
<dbReference type="Pfam" id="PF05383">
    <property type="entry name" value="La"/>
    <property type="match status" value="1"/>
</dbReference>
<proteinExistence type="predicted"/>
<dbReference type="Proteomes" id="UP001141552">
    <property type="component" value="Unassembled WGS sequence"/>
</dbReference>